<dbReference type="Proteomes" id="UP001165297">
    <property type="component" value="Unassembled WGS sequence"/>
</dbReference>
<accession>A0ABS8AI95</accession>
<dbReference type="EMBL" id="JAJADQ010000010">
    <property type="protein sequence ID" value="MCB2379581.1"/>
    <property type="molecule type" value="Genomic_DNA"/>
</dbReference>
<evidence type="ECO:0000313" key="2">
    <source>
        <dbReference type="EMBL" id="MCB2379581.1"/>
    </source>
</evidence>
<proteinExistence type="predicted"/>
<name>A0ABS8AI95_9BACT</name>
<protein>
    <submittedName>
        <fullName evidence="2">Uncharacterized protein</fullName>
    </submittedName>
</protein>
<evidence type="ECO:0000313" key="3">
    <source>
        <dbReference type="Proteomes" id="UP001165297"/>
    </source>
</evidence>
<comment type="caution">
    <text evidence="2">The sequence shown here is derived from an EMBL/GenBank/DDBJ whole genome shotgun (WGS) entry which is preliminary data.</text>
</comment>
<sequence length="59" mass="5791">MTDCCCCPEAVGGGTAAVVGGGWGAWVAHEETACQPSSARPASAQRRHQLTGGGASCDA</sequence>
<organism evidence="2 3">
    <name type="scientific">Hymenobacter nitidus</name>
    <dbReference type="NCBI Taxonomy" id="2880929"/>
    <lineage>
        <taxon>Bacteria</taxon>
        <taxon>Pseudomonadati</taxon>
        <taxon>Bacteroidota</taxon>
        <taxon>Cytophagia</taxon>
        <taxon>Cytophagales</taxon>
        <taxon>Hymenobacteraceae</taxon>
        <taxon>Hymenobacter</taxon>
    </lineage>
</organism>
<evidence type="ECO:0000256" key="1">
    <source>
        <dbReference type="SAM" id="MobiDB-lite"/>
    </source>
</evidence>
<reference evidence="2" key="1">
    <citation type="submission" date="2021-10" db="EMBL/GenBank/DDBJ databases">
        <authorList>
            <person name="Dean J.D."/>
            <person name="Kim M.K."/>
            <person name="Newey C.N."/>
            <person name="Stoker T.S."/>
            <person name="Thompson D.W."/>
            <person name="Grose J.H."/>
        </authorList>
    </citation>
    <scope>NUCLEOTIDE SEQUENCE</scope>
    <source>
        <strain evidence="2">BT635</strain>
    </source>
</reference>
<gene>
    <name evidence="2" type="ORF">LGH70_18440</name>
</gene>
<feature type="region of interest" description="Disordered" evidence="1">
    <location>
        <begin position="37"/>
        <end position="59"/>
    </location>
</feature>
<keyword evidence="3" id="KW-1185">Reference proteome</keyword>